<protein>
    <submittedName>
        <fullName evidence="2">Uncharacterized protein</fullName>
    </submittedName>
</protein>
<evidence type="ECO:0000313" key="2">
    <source>
        <dbReference type="EMBL" id="MPC15994.1"/>
    </source>
</evidence>
<sequence length="64" mass="7413">MKEEDSKWASLGTHTCTHTRTNLKTSLYRNTINASSTRRSDMFRERQRDPITPLAAPRLPRACH</sequence>
<feature type="compositionally biased region" description="Basic and acidic residues" evidence="1">
    <location>
        <begin position="38"/>
        <end position="49"/>
    </location>
</feature>
<accession>A0A5B7D4S6</accession>
<keyword evidence="3" id="KW-1185">Reference proteome</keyword>
<organism evidence="2 3">
    <name type="scientific">Portunus trituberculatus</name>
    <name type="common">Swimming crab</name>
    <name type="synonym">Neptunus trituberculatus</name>
    <dbReference type="NCBI Taxonomy" id="210409"/>
    <lineage>
        <taxon>Eukaryota</taxon>
        <taxon>Metazoa</taxon>
        <taxon>Ecdysozoa</taxon>
        <taxon>Arthropoda</taxon>
        <taxon>Crustacea</taxon>
        <taxon>Multicrustacea</taxon>
        <taxon>Malacostraca</taxon>
        <taxon>Eumalacostraca</taxon>
        <taxon>Eucarida</taxon>
        <taxon>Decapoda</taxon>
        <taxon>Pleocyemata</taxon>
        <taxon>Brachyura</taxon>
        <taxon>Eubrachyura</taxon>
        <taxon>Portunoidea</taxon>
        <taxon>Portunidae</taxon>
        <taxon>Portuninae</taxon>
        <taxon>Portunus</taxon>
    </lineage>
</organism>
<name>A0A5B7D4S6_PORTR</name>
<evidence type="ECO:0000256" key="1">
    <source>
        <dbReference type="SAM" id="MobiDB-lite"/>
    </source>
</evidence>
<dbReference type="AlphaFoldDB" id="A0A5B7D4S6"/>
<gene>
    <name evidence="2" type="ORF">E2C01_008801</name>
</gene>
<comment type="caution">
    <text evidence="2">The sequence shown here is derived from an EMBL/GenBank/DDBJ whole genome shotgun (WGS) entry which is preliminary data.</text>
</comment>
<dbReference type="EMBL" id="VSRR010000469">
    <property type="protein sequence ID" value="MPC15994.1"/>
    <property type="molecule type" value="Genomic_DNA"/>
</dbReference>
<dbReference type="Proteomes" id="UP000324222">
    <property type="component" value="Unassembled WGS sequence"/>
</dbReference>
<evidence type="ECO:0000313" key="3">
    <source>
        <dbReference type="Proteomes" id="UP000324222"/>
    </source>
</evidence>
<reference evidence="2 3" key="1">
    <citation type="submission" date="2019-05" db="EMBL/GenBank/DDBJ databases">
        <title>Another draft genome of Portunus trituberculatus and its Hox gene families provides insights of decapod evolution.</title>
        <authorList>
            <person name="Jeong J.-H."/>
            <person name="Song I."/>
            <person name="Kim S."/>
            <person name="Choi T."/>
            <person name="Kim D."/>
            <person name="Ryu S."/>
            <person name="Kim W."/>
        </authorList>
    </citation>
    <scope>NUCLEOTIDE SEQUENCE [LARGE SCALE GENOMIC DNA]</scope>
    <source>
        <tissue evidence="2">Muscle</tissue>
    </source>
</reference>
<feature type="region of interest" description="Disordered" evidence="1">
    <location>
        <begin position="34"/>
        <end position="64"/>
    </location>
</feature>
<proteinExistence type="predicted"/>